<dbReference type="InParanoid" id="A0A165AP09"/>
<organism evidence="2 3">
    <name type="scientific">Laetiporus sulphureus 93-53</name>
    <dbReference type="NCBI Taxonomy" id="1314785"/>
    <lineage>
        <taxon>Eukaryota</taxon>
        <taxon>Fungi</taxon>
        <taxon>Dikarya</taxon>
        <taxon>Basidiomycota</taxon>
        <taxon>Agaricomycotina</taxon>
        <taxon>Agaricomycetes</taxon>
        <taxon>Polyporales</taxon>
        <taxon>Laetiporus</taxon>
    </lineage>
</organism>
<dbReference type="EMBL" id="KV427953">
    <property type="protein sequence ID" value="KZS99381.1"/>
    <property type="molecule type" value="Genomic_DNA"/>
</dbReference>
<accession>A0A165AP09</accession>
<dbReference type="GeneID" id="63831863"/>
<evidence type="ECO:0000256" key="1">
    <source>
        <dbReference type="SAM" id="MobiDB-lite"/>
    </source>
</evidence>
<keyword evidence="3" id="KW-1185">Reference proteome</keyword>
<feature type="compositionally biased region" description="Basic residues" evidence="1">
    <location>
        <begin position="115"/>
        <end position="124"/>
    </location>
</feature>
<protein>
    <submittedName>
        <fullName evidence="2">Uncharacterized protein</fullName>
    </submittedName>
</protein>
<evidence type="ECO:0000313" key="3">
    <source>
        <dbReference type="Proteomes" id="UP000076871"/>
    </source>
</evidence>
<dbReference type="Proteomes" id="UP000076871">
    <property type="component" value="Unassembled WGS sequence"/>
</dbReference>
<feature type="region of interest" description="Disordered" evidence="1">
    <location>
        <begin position="102"/>
        <end position="180"/>
    </location>
</feature>
<name>A0A165AP09_9APHY</name>
<evidence type="ECO:0000313" key="2">
    <source>
        <dbReference type="EMBL" id="KZS99381.1"/>
    </source>
</evidence>
<dbReference type="AlphaFoldDB" id="A0A165AP09"/>
<proteinExistence type="predicted"/>
<gene>
    <name evidence="2" type="ORF">LAESUDRAFT_816953</name>
</gene>
<feature type="compositionally biased region" description="Polar residues" evidence="1">
    <location>
        <begin position="148"/>
        <end position="160"/>
    </location>
</feature>
<sequence length="260" mass="28886">WALSHAAHPAVLSCKQGRAHVIAHLCSERSISRLWFVSELHCHTPSRTRTRRLRTASATLRPPIQRTTCRFALFASAYRHLQPRSCRPANSLCHLISLPKQGRSGSAGSLPPACRHPRSTRARLSRPFAPPSSPARRQLLSRSPPPVQSLSPRLRQTPNVVQGPKRQPSSGVGPTPPLRHLRLRPSYCNLVRRQSLLVTLYPTTPSSATANDIPLRRHSSCHFRPIIAHRVQQESTGPQACLRRWPQTAPSTPAIETIGL</sequence>
<reference evidence="2 3" key="1">
    <citation type="journal article" date="2016" name="Mol. Biol. Evol.">
        <title>Comparative Genomics of Early-Diverging Mushroom-Forming Fungi Provides Insights into the Origins of Lignocellulose Decay Capabilities.</title>
        <authorList>
            <person name="Nagy L.G."/>
            <person name="Riley R."/>
            <person name="Tritt A."/>
            <person name="Adam C."/>
            <person name="Daum C."/>
            <person name="Floudas D."/>
            <person name="Sun H."/>
            <person name="Yadav J.S."/>
            <person name="Pangilinan J."/>
            <person name="Larsson K.H."/>
            <person name="Matsuura K."/>
            <person name="Barry K."/>
            <person name="Labutti K."/>
            <person name="Kuo R."/>
            <person name="Ohm R.A."/>
            <person name="Bhattacharya S.S."/>
            <person name="Shirouzu T."/>
            <person name="Yoshinaga Y."/>
            <person name="Martin F.M."/>
            <person name="Grigoriev I.V."/>
            <person name="Hibbett D.S."/>
        </authorList>
    </citation>
    <scope>NUCLEOTIDE SEQUENCE [LARGE SCALE GENOMIC DNA]</scope>
    <source>
        <strain evidence="2 3">93-53</strain>
    </source>
</reference>
<dbReference type="RefSeq" id="XP_040757122.1">
    <property type="nucleotide sequence ID" value="XM_040914836.1"/>
</dbReference>
<feature type="non-terminal residue" evidence="2">
    <location>
        <position position="1"/>
    </location>
</feature>